<evidence type="ECO:0000259" key="10">
    <source>
        <dbReference type="Pfam" id="PF22692"/>
    </source>
</evidence>
<dbReference type="InterPro" id="IPR010930">
    <property type="entry name" value="Flg_bb/hook_C_dom"/>
</dbReference>
<reference evidence="11" key="2">
    <citation type="submission" date="2014-07" db="EMBL/GenBank/DDBJ databases">
        <title>Initial genome analysis of the psychrotolerant acidophile Acidithiobacillus ferrivorans CF27: insights into iron and sulfur oxidation pathways and into biofilm formation.</title>
        <authorList>
            <person name="Talla E."/>
            <person name="Hedrich S."/>
            <person name="Mangenot S."/>
            <person name="Ji B."/>
            <person name="Johnson D.B."/>
            <person name="Barbe V."/>
            <person name="Bonnefoy V."/>
        </authorList>
    </citation>
    <scope>NUCLEOTIDE SEQUENCE [LARGE SCALE GENOMIC DNA]</scope>
    <source>
        <strain evidence="11">CF27</strain>
    </source>
</reference>
<feature type="domain" description="Flagellar basal body rod protein N-terminal" evidence="8">
    <location>
        <begin position="9"/>
        <end position="35"/>
    </location>
</feature>
<keyword evidence="11" id="KW-0969">Cilium</keyword>
<reference evidence="14 16" key="4">
    <citation type="submission" date="2017-03" db="EMBL/GenBank/DDBJ databases">
        <authorList>
            <person name="Regsiter A."/>
            <person name="William W."/>
        </authorList>
    </citation>
    <scope>NUCLEOTIDE SEQUENCE [LARGE SCALE GENOMIC DNA]</scope>
    <source>
        <strain evidence="14">PRJEB5721</strain>
    </source>
</reference>
<dbReference type="AlphaFoldDB" id="A0A060URA4"/>
<proteinExistence type="inferred from homology"/>
<sequence>MLRALSTIRTGLEASQTQIDVIANNLANVGTTGFKRQRALFQDLLYQNVRQPGALSSTQTNLPIGLQLGTGVRVVGTQPIETQGNLTQTSDSLDLAVNGNGYFQVLMPNGTLAYTRDGSFQLNQNGQMVTANGYLTQPPITVPANATSITVAQDGTVTAQLPGQAAPTQIGQIQLATFQNPAGLQRIGDNLMLQTGASGAPNIQQPTINGTGAVMQGYLESSNVNVVNAMVGMITAQRAYQLGTDMANTANQMLGYLANI</sequence>
<dbReference type="NCBIfam" id="TIGR02488">
    <property type="entry name" value="flgG_G_neg"/>
    <property type="match status" value="1"/>
</dbReference>
<dbReference type="Proteomes" id="UP000193925">
    <property type="component" value="Chromosome AFERRI"/>
</dbReference>
<evidence type="ECO:0000313" key="16">
    <source>
        <dbReference type="Proteomes" id="UP000193925"/>
    </source>
</evidence>
<dbReference type="Proteomes" id="UP000093129">
    <property type="component" value="Unassembled WGS sequence"/>
</dbReference>
<feature type="domain" description="Flagellar hook protein FlgE/F/G-like D1" evidence="10">
    <location>
        <begin position="96"/>
        <end position="159"/>
    </location>
</feature>
<dbReference type="InterPro" id="IPR001444">
    <property type="entry name" value="Flag_bb_rod_N"/>
</dbReference>
<dbReference type="SUPFAM" id="SSF117143">
    <property type="entry name" value="Flagellar hook protein flgE"/>
    <property type="match status" value="1"/>
</dbReference>
<dbReference type="InterPro" id="IPR037925">
    <property type="entry name" value="FlgE/F/G-like"/>
</dbReference>
<dbReference type="NCBIfam" id="TIGR03506">
    <property type="entry name" value="FlgEFG_subfam"/>
    <property type="match status" value="2"/>
</dbReference>
<keyword evidence="11" id="KW-0966">Cell projection</keyword>
<protein>
    <recommendedName>
        <fullName evidence="3 6">Flagellar basal-body rod protein FlgG</fullName>
    </recommendedName>
    <alternativeName>
        <fullName evidence="5 7">Distal rod protein</fullName>
    </alternativeName>
</protein>
<dbReference type="GO" id="GO:0071978">
    <property type="term" value="P:bacterial-type flagellum-dependent swarming motility"/>
    <property type="evidence" value="ECO:0007669"/>
    <property type="project" value="TreeGrafter"/>
</dbReference>
<dbReference type="Pfam" id="PF00460">
    <property type="entry name" value="Flg_bb_rod"/>
    <property type="match status" value="1"/>
</dbReference>
<name>A0A060URA4_9PROT</name>
<evidence type="ECO:0000313" key="14">
    <source>
        <dbReference type="EMBL" id="SMH67513.1"/>
    </source>
</evidence>
<evidence type="ECO:0000313" key="12">
    <source>
        <dbReference type="EMBL" id="OCB02125.1"/>
    </source>
</evidence>
<dbReference type="InterPro" id="IPR053967">
    <property type="entry name" value="LlgE_F_G-like_D1"/>
</dbReference>
<keyword evidence="4 7" id="KW-0975">Bacterial flagellum</keyword>
<evidence type="ECO:0000313" key="11">
    <source>
        <dbReference type="EMBL" id="CDQ11152.1"/>
    </source>
</evidence>
<evidence type="ECO:0000256" key="7">
    <source>
        <dbReference type="RuleBase" id="RU362116"/>
    </source>
</evidence>
<feature type="domain" description="Flagellar basal-body/hook protein C-terminal" evidence="9">
    <location>
        <begin position="215"/>
        <end position="260"/>
    </location>
</feature>
<dbReference type="EMBL" id="CP059488">
    <property type="protein sequence ID" value="QQD72025.1"/>
    <property type="molecule type" value="Genomic_DNA"/>
</dbReference>
<gene>
    <name evidence="11" type="primary">flgG</name>
    <name evidence="14" type="ORF">AFERRI_50714</name>
    <name evidence="11" type="ORF">AFERRI_530047</name>
    <name evidence="12" type="ORF">BBC27_14570</name>
    <name evidence="13" type="ORF">H2515_11405</name>
</gene>
<comment type="similarity">
    <text evidence="2 7">Belongs to the flagella basal body rod proteins family.</text>
</comment>
<dbReference type="EMBL" id="CCCS020000049">
    <property type="protein sequence ID" value="CDQ11152.1"/>
    <property type="molecule type" value="Genomic_DNA"/>
</dbReference>
<dbReference type="EMBL" id="LT841305">
    <property type="protein sequence ID" value="SMH67513.1"/>
    <property type="molecule type" value="Genomic_DNA"/>
</dbReference>
<dbReference type="RefSeq" id="WP_035194058.1">
    <property type="nucleotide sequence ID" value="NZ_CCCS020000049.1"/>
</dbReference>
<evidence type="ECO:0000259" key="8">
    <source>
        <dbReference type="Pfam" id="PF00460"/>
    </source>
</evidence>
<dbReference type="Pfam" id="PF22692">
    <property type="entry name" value="LlgE_F_G_D1"/>
    <property type="match status" value="1"/>
</dbReference>
<evidence type="ECO:0000256" key="3">
    <source>
        <dbReference type="ARBA" id="ARBA00017948"/>
    </source>
</evidence>
<reference evidence="13 17" key="5">
    <citation type="submission" date="2020-07" db="EMBL/GenBank/DDBJ databases">
        <title>Complete genome sequence analysis of Acidithiobacillus ferrivorans XJFY6S-08 reveals extreme environmental adaptation to alpine acid mine drainage.</title>
        <authorList>
            <person name="Yan L."/>
            <person name="Ni Y."/>
        </authorList>
    </citation>
    <scope>NUCLEOTIDE SEQUENCE [LARGE SCALE GENOMIC DNA]</scope>
    <source>
        <strain evidence="13 17">XJFY6S-08</strain>
    </source>
</reference>
<organism evidence="11">
    <name type="scientific">Acidithiobacillus ferrivorans</name>
    <dbReference type="NCBI Taxonomy" id="160808"/>
    <lineage>
        <taxon>Bacteria</taxon>
        <taxon>Pseudomonadati</taxon>
        <taxon>Pseudomonadota</taxon>
        <taxon>Acidithiobacillia</taxon>
        <taxon>Acidithiobacillales</taxon>
        <taxon>Acidithiobacillaceae</taxon>
        <taxon>Acidithiobacillus</taxon>
    </lineage>
</organism>
<evidence type="ECO:0000256" key="2">
    <source>
        <dbReference type="ARBA" id="ARBA00009677"/>
    </source>
</evidence>
<evidence type="ECO:0000313" key="17">
    <source>
        <dbReference type="Proteomes" id="UP000595420"/>
    </source>
</evidence>
<comment type="subunit">
    <text evidence="7">The basal body constitutes a major portion of the flagellar organelle and consists of four rings (L,P,S, and M) mounted on a central rod. The rod consists of about 26 subunits of FlgG in the distal portion, and FlgB, FlgC and FlgF are thought to build up the proximal portion of the rod with about 6 subunits each.</text>
</comment>
<dbReference type="PANTHER" id="PTHR30435:SF19">
    <property type="entry name" value="FLAGELLAR BASAL-BODY ROD PROTEIN FLGG"/>
    <property type="match status" value="1"/>
</dbReference>
<accession>A0A060URA4</accession>
<dbReference type="PANTHER" id="PTHR30435">
    <property type="entry name" value="FLAGELLAR PROTEIN"/>
    <property type="match status" value="1"/>
</dbReference>
<dbReference type="EMBL" id="MASQ01000100">
    <property type="protein sequence ID" value="OCB02125.1"/>
    <property type="molecule type" value="Genomic_DNA"/>
</dbReference>
<evidence type="ECO:0000256" key="5">
    <source>
        <dbReference type="ARBA" id="ARBA00032912"/>
    </source>
</evidence>
<evidence type="ECO:0000256" key="6">
    <source>
        <dbReference type="NCBIfam" id="TIGR02488"/>
    </source>
</evidence>
<dbReference type="Pfam" id="PF06429">
    <property type="entry name" value="Flg_bbr_C"/>
    <property type="match status" value="1"/>
</dbReference>
<evidence type="ECO:0000313" key="15">
    <source>
        <dbReference type="Proteomes" id="UP000093129"/>
    </source>
</evidence>
<reference evidence="11" key="1">
    <citation type="submission" date="2014-03" db="EMBL/GenBank/DDBJ databases">
        <authorList>
            <person name="Genoscope - CEA"/>
        </authorList>
    </citation>
    <scope>NUCLEOTIDE SEQUENCE [LARGE SCALE GENOMIC DNA]</scope>
    <source>
        <strain evidence="11">CF27</strain>
    </source>
</reference>
<evidence type="ECO:0000256" key="4">
    <source>
        <dbReference type="ARBA" id="ARBA00023143"/>
    </source>
</evidence>
<keyword evidence="11" id="KW-0282">Flagellum</keyword>
<dbReference type="InterPro" id="IPR012834">
    <property type="entry name" value="FlgG_G_neg"/>
</dbReference>
<evidence type="ECO:0000313" key="13">
    <source>
        <dbReference type="EMBL" id="QQD72025.1"/>
    </source>
</evidence>
<reference evidence="12 15" key="3">
    <citation type="submission" date="2016-07" db="EMBL/GenBank/DDBJ databases">
        <title>Draft genome of a psychrotolerant acidophile Acidithiobacillus ferrivorans strain YL15.</title>
        <authorList>
            <person name="Peng T."/>
            <person name="Ma L."/>
            <person name="Nan M."/>
            <person name="An N."/>
            <person name="Wang M."/>
            <person name="Qiu G."/>
            <person name="Zeng W."/>
        </authorList>
    </citation>
    <scope>NUCLEOTIDE SEQUENCE [LARGE SCALE GENOMIC DNA]</scope>
    <source>
        <strain evidence="12 15">YL15</strain>
    </source>
</reference>
<evidence type="ECO:0000256" key="1">
    <source>
        <dbReference type="ARBA" id="ARBA00004117"/>
    </source>
</evidence>
<dbReference type="InterPro" id="IPR020013">
    <property type="entry name" value="Flagellar_FlgE/F/G"/>
</dbReference>
<evidence type="ECO:0000259" key="9">
    <source>
        <dbReference type="Pfam" id="PF06429"/>
    </source>
</evidence>
<dbReference type="Proteomes" id="UP000595420">
    <property type="component" value="Chromosome"/>
</dbReference>
<comment type="subcellular location">
    <subcellularLocation>
        <location evidence="1 7">Bacterial flagellum basal body</location>
    </subcellularLocation>
</comment>
<keyword evidence="16" id="KW-1185">Reference proteome</keyword>
<dbReference type="GO" id="GO:0009426">
    <property type="term" value="C:bacterial-type flagellum basal body, distal rod"/>
    <property type="evidence" value="ECO:0007669"/>
    <property type="project" value="UniProtKB-UniRule"/>
</dbReference>